<feature type="domain" description="Gelsolin-like" evidence="5">
    <location>
        <begin position="871"/>
        <end position="940"/>
    </location>
</feature>
<gene>
    <name evidence="10" type="ORF">SI7747_08010369</name>
</gene>
<dbReference type="InterPro" id="IPR006896">
    <property type="entry name" value="Sec23/24_trunk_dom"/>
</dbReference>
<dbReference type="InterPro" id="IPR006895">
    <property type="entry name" value="Znf_Sec23_Sec24"/>
</dbReference>
<feature type="domain" description="Sec23/Sec24 trunk" evidence="7">
    <location>
        <begin position="410"/>
        <end position="650"/>
    </location>
</feature>
<reference evidence="10 11" key="1">
    <citation type="submission" date="2019-12" db="EMBL/GenBank/DDBJ databases">
        <authorList>
            <person name="Scholz U."/>
            <person name="Mascher M."/>
            <person name="Fiebig A."/>
        </authorList>
    </citation>
    <scope>NUCLEOTIDE SEQUENCE</scope>
</reference>
<dbReference type="InterPro" id="IPR036180">
    <property type="entry name" value="Gelsolin-like_dom_sf"/>
</dbReference>
<dbReference type="EMBL" id="CACRZD030000008">
    <property type="protein sequence ID" value="CAA6663980.1"/>
    <property type="molecule type" value="Genomic_DNA"/>
</dbReference>
<dbReference type="Gene3D" id="3.40.20.10">
    <property type="entry name" value="Severin"/>
    <property type="match status" value="1"/>
</dbReference>
<dbReference type="GO" id="GO:0008270">
    <property type="term" value="F:zinc ion binding"/>
    <property type="evidence" value="ECO:0007669"/>
    <property type="project" value="InterPro"/>
</dbReference>
<evidence type="ECO:0000259" key="6">
    <source>
        <dbReference type="Pfam" id="PF04810"/>
    </source>
</evidence>
<dbReference type="GO" id="GO:0070971">
    <property type="term" value="C:endoplasmic reticulum exit site"/>
    <property type="evidence" value="ECO:0007669"/>
    <property type="project" value="TreeGrafter"/>
</dbReference>
<comment type="similarity">
    <text evidence="1">Belongs to the SEC23/SEC24 family. SEC24 subfamily.</text>
</comment>
<dbReference type="Pfam" id="PF04811">
    <property type="entry name" value="Sec23_trunk"/>
    <property type="match status" value="1"/>
</dbReference>
<dbReference type="SUPFAM" id="SSF81995">
    <property type="entry name" value="beta-sandwich domain of Sec23/24"/>
    <property type="match status" value="1"/>
</dbReference>
<dbReference type="SUPFAM" id="SSF82754">
    <property type="entry name" value="C-terminal, gelsolin-like domain of Sec23/24"/>
    <property type="match status" value="1"/>
</dbReference>
<feature type="domain" description="Zinc finger Sec23/Sec24-type" evidence="6">
    <location>
        <begin position="335"/>
        <end position="373"/>
    </location>
</feature>
<dbReference type="InterPro" id="IPR036465">
    <property type="entry name" value="vWFA_dom_sf"/>
</dbReference>
<feature type="domain" description="Sec23/Sec24 helical" evidence="8">
    <location>
        <begin position="750"/>
        <end position="849"/>
    </location>
</feature>
<dbReference type="Pfam" id="PF04810">
    <property type="entry name" value="zf-Sec23_Sec24"/>
    <property type="match status" value="1"/>
</dbReference>
<dbReference type="Pfam" id="PF08033">
    <property type="entry name" value="Sec23_BS"/>
    <property type="match status" value="1"/>
</dbReference>
<dbReference type="InterPro" id="IPR036174">
    <property type="entry name" value="Znf_Sec23_Sec24_sf"/>
</dbReference>
<dbReference type="Gene3D" id="2.60.40.1670">
    <property type="entry name" value="beta-sandwich domain of Sec23/24"/>
    <property type="match status" value="1"/>
</dbReference>
<evidence type="ECO:0000313" key="11">
    <source>
        <dbReference type="Proteomes" id="UP001189122"/>
    </source>
</evidence>
<dbReference type="Gene3D" id="1.20.120.730">
    <property type="entry name" value="Sec23/Sec24 helical domain"/>
    <property type="match status" value="1"/>
</dbReference>
<dbReference type="PANTHER" id="PTHR13803:SF4">
    <property type="entry name" value="SECRETORY 24CD, ISOFORM C"/>
    <property type="match status" value="1"/>
</dbReference>
<dbReference type="EMBL" id="LR743595">
    <property type="protein sequence ID" value="CAA2624536.1"/>
    <property type="molecule type" value="Genomic_DNA"/>
</dbReference>
<feature type="region of interest" description="Disordered" evidence="4">
    <location>
        <begin position="1"/>
        <end position="97"/>
    </location>
</feature>
<dbReference type="InterPro" id="IPR036175">
    <property type="entry name" value="Sec23/24_helical_dom_sf"/>
</dbReference>
<protein>
    <submittedName>
        <fullName evidence="10">Uncharacterized protein</fullName>
    </submittedName>
</protein>
<sequence>MLSQARPPPGGRLGVAEPRGAVHGAPFTTNSPLVAGENDQQIHRTSNFQQQQPLAGSPMDTVSPAPPRAQAVGSFPVRTPGSPPPVISPSQPSSGGFLASHALSRPPATHLTYSANDPSTAPDCCTSFIATLRSSSGIPAFLQFVAAVLRECCIPTSGFPGLPTSRQFSDLSGSVPFAPQPPSRSFSALLESPSFSSTPASQQPQTLHKTSCFMQPPPRMYGMSRHPTNPASQLSNTIGQLPSSGSQGSSPLMIDPDQIPQPMPSSSAILFETTPGSLASIPPPTSSDFIVKDKGNCSPRLMRCTVNQIPCTGEIRLGSNMPLALIIVDFGESGPLRCSRCKGYINPFMKFIDQGRSFICNLCGCTNETPRDYYCNLGPDGRRHDADERPELCRGSVEFVATKEFMVRDPMPAVFFFLIDVSMNAVETGAAAAACSAVSQAIADLPEGPQTLVGIATFDSTIHFYNLKRNVQQPLMLIVPDVEDLYTPLHSEIIVQLPECRQRLEQLLENIPTVFEKNRIAESAFGAAIKASFLALKPTGGKLLVFQSVLPSVGIGSLAVREAEGRANVSSSNNASQRLLQPIDDTLKVMAQELAEFQVCVDIFVTTQTYIDIASISVIPRTTGGKVYQYYPFSALSDSVKLYNDLRWNITRPQGFEGVMRVRCSQGLQVQEYYGNFCKRNPVDIDLPAIDCDKSILVTFKHDGRLQEGTECSFQCALLYTTVYGQRRIRVINLSLPCTKLLSDLFRSPDLDTLFACFLKQAANGIPSSSLSKVREQMTNFCINILYSYRKFCAAVPSSGQLILPEALKLLPLYTLALIKSIGLRTEGRSDDRSYWINHAASLSIALTIPLVYPRMLAVLDLASKEHGGSIIPSPIPLSSAHITDDGIYLLENGEDALIYVGNTVNPDILQQVFGSHSIDHIPMPFTLQKYDNDLSKRLNDVVDEIRRQRSSYLRMQLCRKGDPSEDPEGLSYVEFLVHIHQQIQTKMA</sequence>
<dbReference type="GO" id="GO:0006886">
    <property type="term" value="P:intracellular protein transport"/>
    <property type="evidence" value="ECO:0007669"/>
    <property type="project" value="InterPro"/>
</dbReference>
<dbReference type="GO" id="GO:0000149">
    <property type="term" value="F:SNARE binding"/>
    <property type="evidence" value="ECO:0007669"/>
    <property type="project" value="TreeGrafter"/>
</dbReference>
<dbReference type="AlphaFoldDB" id="A0A7I8J3P7"/>
<evidence type="ECO:0000256" key="3">
    <source>
        <dbReference type="ARBA" id="ARBA00022927"/>
    </source>
</evidence>
<dbReference type="SUPFAM" id="SSF82919">
    <property type="entry name" value="Zn-finger domain of Sec23/24"/>
    <property type="match status" value="1"/>
</dbReference>
<keyword evidence="11" id="KW-1185">Reference proteome</keyword>
<evidence type="ECO:0000256" key="2">
    <source>
        <dbReference type="ARBA" id="ARBA00022448"/>
    </source>
</evidence>
<evidence type="ECO:0000313" key="10">
    <source>
        <dbReference type="EMBL" id="CAA2624536.1"/>
    </source>
</evidence>
<dbReference type="InterPro" id="IPR050550">
    <property type="entry name" value="SEC23_SEC24_subfamily"/>
</dbReference>
<dbReference type="Proteomes" id="UP001189122">
    <property type="component" value="Unassembled WGS sequence"/>
</dbReference>
<feature type="compositionally biased region" description="Pro residues" evidence="4">
    <location>
        <begin position="1"/>
        <end position="10"/>
    </location>
</feature>
<evidence type="ECO:0000259" key="8">
    <source>
        <dbReference type="Pfam" id="PF04815"/>
    </source>
</evidence>
<dbReference type="InterPro" id="IPR029006">
    <property type="entry name" value="ADF-H/Gelsolin-like_dom_sf"/>
</dbReference>
<keyword evidence="3" id="KW-0653">Protein transport</keyword>
<accession>A0A7I8J3P7</accession>
<keyword evidence="2" id="KW-0813">Transport</keyword>
<feature type="domain" description="Sec23/Sec24 beta-sandwich" evidence="9">
    <location>
        <begin position="655"/>
        <end position="739"/>
    </location>
</feature>
<dbReference type="SUPFAM" id="SSF81811">
    <property type="entry name" value="Helical domain of Sec23/24"/>
    <property type="match status" value="1"/>
</dbReference>
<name>A0A7I8J3P7_SPIIN</name>
<dbReference type="InterPro" id="IPR006900">
    <property type="entry name" value="Sec23/24_helical_dom"/>
</dbReference>
<feature type="compositionally biased region" description="Polar residues" evidence="4">
    <location>
        <begin position="43"/>
        <end position="54"/>
    </location>
</feature>
<evidence type="ECO:0000259" key="9">
    <source>
        <dbReference type="Pfam" id="PF08033"/>
    </source>
</evidence>
<dbReference type="InterPro" id="IPR012990">
    <property type="entry name" value="Beta-sandwich_Sec23_24"/>
</dbReference>
<dbReference type="GO" id="GO:0090110">
    <property type="term" value="P:COPII-coated vesicle cargo loading"/>
    <property type="evidence" value="ECO:0007669"/>
    <property type="project" value="TreeGrafter"/>
</dbReference>
<dbReference type="InterPro" id="IPR007123">
    <property type="entry name" value="Gelsolin-like_dom"/>
</dbReference>
<evidence type="ECO:0000259" key="7">
    <source>
        <dbReference type="Pfam" id="PF04811"/>
    </source>
</evidence>
<evidence type="ECO:0000256" key="4">
    <source>
        <dbReference type="SAM" id="MobiDB-lite"/>
    </source>
</evidence>
<dbReference type="Pfam" id="PF00626">
    <property type="entry name" value="Gelsolin"/>
    <property type="match status" value="1"/>
</dbReference>
<dbReference type="Gene3D" id="2.30.30.380">
    <property type="entry name" value="Zn-finger domain of Sec23/24"/>
    <property type="match status" value="1"/>
</dbReference>
<proteinExistence type="inferred from homology"/>
<evidence type="ECO:0000259" key="5">
    <source>
        <dbReference type="Pfam" id="PF00626"/>
    </source>
</evidence>
<dbReference type="PANTHER" id="PTHR13803">
    <property type="entry name" value="SEC24-RELATED PROTEIN"/>
    <property type="match status" value="1"/>
</dbReference>
<dbReference type="Pfam" id="PF04815">
    <property type="entry name" value="Sec23_helical"/>
    <property type="match status" value="1"/>
</dbReference>
<dbReference type="Gene3D" id="3.40.50.410">
    <property type="entry name" value="von Willebrand factor, type A domain"/>
    <property type="match status" value="1"/>
</dbReference>
<organism evidence="10">
    <name type="scientific">Spirodela intermedia</name>
    <name type="common">Intermediate duckweed</name>
    <dbReference type="NCBI Taxonomy" id="51605"/>
    <lineage>
        <taxon>Eukaryota</taxon>
        <taxon>Viridiplantae</taxon>
        <taxon>Streptophyta</taxon>
        <taxon>Embryophyta</taxon>
        <taxon>Tracheophyta</taxon>
        <taxon>Spermatophyta</taxon>
        <taxon>Magnoliopsida</taxon>
        <taxon>Liliopsida</taxon>
        <taxon>Araceae</taxon>
        <taxon>Lemnoideae</taxon>
        <taxon>Spirodela</taxon>
    </lineage>
</organism>
<evidence type="ECO:0000256" key="1">
    <source>
        <dbReference type="ARBA" id="ARBA00008334"/>
    </source>
</evidence>
<dbReference type="GO" id="GO:0030127">
    <property type="term" value="C:COPII vesicle coat"/>
    <property type="evidence" value="ECO:0007669"/>
    <property type="project" value="InterPro"/>
</dbReference>
<dbReference type="SUPFAM" id="SSF53300">
    <property type="entry name" value="vWA-like"/>
    <property type="match status" value="1"/>
</dbReference>